<keyword evidence="1" id="KW-0378">Hydrolase</keyword>
<comment type="cofactor">
    <cofactor evidence="1">
        <name>Mg(2+)</name>
        <dbReference type="ChEBI" id="CHEBI:18420"/>
    </cofactor>
</comment>
<reference evidence="6 7" key="1">
    <citation type="submission" date="2020-12" db="EMBL/GenBank/DDBJ databases">
        <title>Metabolic potential, ecology and presence of endohyphal bacteria is reflected in genomic diversity of Mucoromycotina.</title>
        <authorList>
            <person name="Muszewska A."/>
            <person name="Okrasinska A."/>
            <person name="Steczkiewicz K."/>
            <person name="Drgas O."/>
            <person name="Orlowska M."/>
            <person name="Perlinska-Lenart U."/>
            <person name="Aleksandrzak-Piekarczyk T."/>
            <person name="Szatraj K."/>
            <person name="Zielenkiewicz U."/>
            <person name="Pilsyk S."/>
            <person name="Malc E."/>
            <person name="Mieczkowski P."/>
            <person name="Kruszewska J.S."/>
            <person name="Biernat P."/>
            <person name="Pawlowska J."/>
        </authorList>
    </citation>
    <scope>NUCLEOTIDE SEQUENCE [LARGE SCALE GENOMIC DNA]</scope>
    <source>
        <strain evidence="6 7">CBS 142.35</strain>
    </source>
</reference>
<dbReference type="PANTHER" id="PTHR10492:SF57">
    <property type="entry name" value="ATP-DEPENDENT DNA HELICASE"/>
    <property type="match status" value="1"/>
</dbReference>
<evidence type="ECO:0000313" key="7">
    <source>
        <dbReference type="Proteomes" id="UP000646827"/>
    </source>
</evidence>
<evidence type="ECO:0000256" key="1">
    <source>
        <dbReference type="RuleBase" id="RU363044"/>
    </source>
</evidence>
<dbReference type="CDD" id="cd18809">
    <property type="entry name" value="SF1_C_RecD"/>
    <property type="match status" value="1"/>
</dbReference>
<gene>
    <name evidence="6" type="ORF">INT45_007395</name>
</gene>
<feature type="compositionally biased region" description="Low complexity" evidence="2">
    <location>
        <begin position="55"/>
        <end position="68"/>
    </location>
</feature>
<keyword evidence="1" id="KW-0347">Helicase</keyword>
<feature type="domain" description="DNA helicase Pif1-like DEAD-box helicase" evidence="3">
    <location>
        <begin position="1055"/>
        <end position="1255"/>
    </location>
</feature>
<dbReference type="Pfam" id="PF05970">
    <property type="entry name" value="PIF1"/>
    <property type="match status" value="1"/>
</dbReference>
<dbReference type="EC" id="5.6.2.3" evidence="1"/>
<evidence type="ECO:0000256" key="2">
    <source>
        <dbReference type="SAM" id="MobiDB-lite"/>
    </source>
</evidence>
<dbReference type="Pfam" id="PF14214">
    <property type="entry name" value="Helitron_like_N"/>
    <property type="match status" value="1"/>
</dbReference>
<evidence type="ECO:0000259" key="4">
    <source>
        <dbReference type="Pfam" id="PF14214"/>
    </source>
</evidence>
<evidence type="ECO:0000313" key="6">
    <source>
        <dbReference type="EMBL" id="KAG2216960.1"/>
    </source>
</evidence>
<sequence>MSIPICPSCHQPGHSRRTHRDCLMNAARLSIRTENEIIFVNNQEQRNHSSNDSGSLQQQSSEPQCPSCGQFGHSRRTSRQCAANPANNPANLEATVVTEPQVAPVVLGRISSNHIPERHSLGLMDRQCSHCQAHMWILERVGSSSNRTPEFHLYCNKGSISLSPLSPTPAEIGQLLRGNDTASRNFRSNIRAYNNSLSFASLGASIDHTVANSRGGAYNFRIHGEVYHLIGSLLPNTDQDTPSFAQIYVHDPSMERQLEIRRNHTNASIDMEVLNTLQTLMHRICPFAQAFNNMATRLRDEDVSDVTLVIRAEGTPDQRRYNRPTGEEVGLLIVDCGQEGQSGDRDIVVQTRSNQMQRISVNHRFYDAMHYVLMFPQGDEGWNIGAQCIDGSRVTSMGWYKYRLMIRSNNDNNEQQNDLHRFGKLFQQYITDMYAKVESERLNYIRSNQDKLRSDLYKSVADAVNLGDNDMANVGKRVILPSSFIGGPRHMQQLYQDAMSIVRRFGKPDIFVTMTTNPRWHEIQDSLLPGQTAAERPDICVRVFKMKLKELMHDLTKNMVLGKVIGHVHTVEFQKRGLPHAHILLILAQTDKPRTPEDVNDIVSAELPNADQYPAARATVERLMMHGPCGDLNSRSPCMQGGACSKRFPKQFSDETNMSENGYPVYRRRRNNNDHVHKNGVRMDNRWVVPHNIFLCTKYDAHINVEICTSIASIKYVYKYVYKGHDRAAVVVSQNQRQSNAQSTTNEQADPSMNEIKTYLDARYVSACEGCWRLFSFSLHKEFPNHQRLAIHLEDEQLAYFNEDDDPMAIADRAHETTLTAWFNYNIENEDARQVLYPDFPENYVFVKSDRRWKIRERGHGATIGRMYAVSPSQVEKYHLRLLLYHVPGATSFNELKTVENELMPSFQAAARRRGLLTGQQEWEDCLEQASSYQLPAALRQLFSVILTYCSPEDPHALWMAYRSNLSEDFLHAAKNEANDQSLPESNHIYGQALLAIESIMATTSRSLTEFDGFTLPDRSQQNNNDQQPPEPFLIRQQRDIAERLNRHPAPVLNFNNDQQNVFDTVCNALERPNTEPKVYFVDGPGGTGKTYIFNALLDRVRRQGNIALAIATSGTAALLMEGGRTAHSLFKIPLDLDHTSFCSFTPRSATAQLLKLTTLIIWDEASMINPELEHVPFGGKLIVFGGDFRQVLPVIPNASRAQIVAQSLKRSSIWRHTQIFRLQTNMRVQQASNTRNSAQLREFAEYLLRIGENREQIAPGTEDRIKLRNSMLMPGYNLLTLIDTLYGDMISTTPSREFLMSRAILTPKNVDVATINEAILESKFPGTTEEYLSADSMVDPEESLSYPTEILNSLSPSGLPPHTLKLKPGCPVMLLRNLNTSQGLCNGTRLICISFCRNVIEAQITTGTHIGEIVLLPRITITSKKSECPIEFQRTQFPIRLAFSMTINKAQGQTFDTIGLYLPNPVFTHGLLYVAFSQVRTPNSIFITLDRDESTINGQEDTDEWFDPTIEEEDEIEDSNSETRGFNGNFADADIKREYIKRLVLNFNSDQEE</sequence>
<comment type="similarity">
    <text evidence="1">Belongs to the helicase family.</text>
</comment>
<dbReference type="InterPro" id="IPR049163">
    <property type="entry name" value="Pif1-like_2B_dom"/>
</dbReference>
<dbReference type="GO" id="GO:0000723">
    <property type="term" value="P:telomere maintenance"/>
    <property type="evidence" value="ECO:0007669"/>
    <property type="project" value="InterPro"/>
</dbReference>
<dbReference type="SUPFAM" id="SSF52540">
    <property type="entry name" value="P-loop containing nucleoside triphosphate hydrolases"/>
    <property type="match status" value="2"/>
</dbReference>
<feature type="domain" description="Helitron helicase-like" evidence="4">
    <location>
        <begin position="399"/>
        <end position="585"/>
    </location>
</feature>
<feature type="region of interest" description="Disordered" evidence="2">
    <location>
        <begin position="45"/>
        <end position="71"/>
    </location>
</feature>
<dbReference type="Gene3D" id="3.40.50.300">
    <property type="entry name" value="P-loop containing nucleotide triphosphate hydrolases"/>
    <property type="match status" value="1"/>
</dbReference>
<evidence type="ECO:0000259" key="3">
    <source>
        <dbReference type="Pfam" id="PF05970"/>
    </source>
</evidence>
<dbReference type="GO" id="GO:0043139">
    <property type="term" value="F:5'-3' DNA helicase activity"/>
    <property type="evidence" value="ECO:0007669"/>
    <property type="project" value="UniProtKB-EC"/>
</dbReference>
<comment type="catalytic activity">
    <reaction evidence="1">
        <text>ATP + H2O = ADP + phosphate + H(+)</text>
        <dbReference type="Rhea" id="RHEA:13065"/>
        <dbReference type="ChEBI" id="CHEBI:15377"/>
        <dbReference type="ChEBI" id="CHEBI:15378"/>
        <dbReference type="ChEBI" id="CHEBI:30616"/>
        <dbReference type="ChEBI" id="CHEBI:43474"/>
        <dbReference type="ChEBI" id="CHEBI:456216"/>
        <dbReference type="EC" id="5.6.2.3"/>
    </reaction>
</comment>
<organism evidence="6 7">
    <name type="scientific">Circinella minor</name>
    <dbReference type="NCBI Taxonomy" id="1195481"/>
    <lineage>
        <taxon>Eukaryota</taxon>
        <taxon>Fungi</taxon>
        <taxon>Fungi incertae sedis</taxon>
        <taxon>Mucoromycota</taxon>
        <taxon>Mucoromycotina</taxon>
        <taxon>Mucoromycetes</taxon>
        <taxon>Mucorales</taxon>
        <taxon>Lichtheimiaceae</taxon>
        <taxon>Circinella</taxon>
    </lineage>
</organism>
<dbReference type="InterPro" id="IPR027417">
    <property type="entry name" value="P-loop_NTPase"/>
</dbReference>
<name>A0A8H7RUM5_9FUNG</name>
<keyword evidence="1" id="KW-0067">ATP-binding</keyword>
<dbReference type="GO" id="GO:0016787">
    <property type="term" value="F:hydrolase activity"/>
    <property type="evidence" value="ECO:0007669"/>
    <property type="project" value="UniProtKB-KW"/>
</dbReference>
<keyword evidence="1" id="KW-0234">DNA repair</keyword>
<dbReference type="GO" id="GO:0006281">
    <property type="term" value="P:DNA repair"/>
    <property type="evidence" value="ECO:0007669"/>
    <property type="project" value="UniProtKB-KW"/>
</dbReference>
<protein>
    <recommendedName>
        <fullName evidence="1">ATP-dependent DNA helicase</fullName>
        <ecNumber evidence="1">5.6.2.3</ecNumber>
    </recommendedName>
</protein>
<dbReference type="PANTHER" id="PTHR10492">
    <property type="match status" value="1"/>
</dbReference>
<dbReference type="InterPro" id="IPR010285">
    <property type="entry name" value="DNA_helicase_pif1-like_DEAD"/>
</dbReference>
<dbReference type="GO" id="GO:0006310">
    <property type="term" value="P:DNA recombination"/>
    <property type="evidence" value="ECO:0007669"/>
    <property type="project" value="UniProtKB-KW"/>
</dbReference>
<keyword evidence="1" id="KW-0233">DNA recombination</keyword>
<dbReference type="InterPro" id="IPR025476">
    <property type="entry name" value="Helitron_helicase-like"/>
</dbReference>
<comment type="caution">
    <text evidence="6">The sequence shown here is derived from an EMBL/GenBank/DDBJ whole genome shotgun (WGS) entry which is preliminary data.</text>
</comment>
<feature type="domain" description="DNA helicase Pif1-like 2B" evidence="5">
    <location>
        <begin position="1350"/>
        <end position="1396"/>
    </location>
</feature>
<dbReference type="Proteomes" id="UP000646827">
    <property type="component" value="Unassembled WGS sequence"/>
</dbReference>
<keyword evidence="1" id="KW-0547">Nucleotide-binding</keyword>
<dbReference type="EMBL" id="JAEPRB010000341">
    <property type="protein sequence ID" value="KAG2216960.1"/>
    <property type="molecule type" value="Genomic_DNA"/>
</dbReference>
<proteinExistence type="inferred from homology"/>
<feature type="region of interest" description="Disordered" evidence="2">
    <location>
        <begin position="1012"/>
        <end position="1031"/>
    </location>
</feature>
<dbReference type="OrthoDB" id="1075553at2759"/>
<keyword evidence="7" id="KW-1185">Reference proteome</keyword>
<keyword evidence="1" id="KW-0227">DNA damage</keyword>
<dbReference type="Pfam" id="PF21530">
    <property type="entry name" value="Pif1_2B_dom"/>
    <property type="match status" value="1"/>
</dbReference>
<accession>A0A8H7RUM5</accession>
<dbReference type="GO" id="GO:0005524">
    <property type="term" value="F:ATP binding"/>
    <property type="evidence" value="ECO:0007669"/>
    <property type="project" value="UniProtKB-KW"/>
</dbReference>
<evidence type="ECO:0000259" key="5">
    <source>
        <dbReference type="Pfam" id="PF21530"/>
    </source>
</evidence>
<feature type="compositionally biased region" description="Polar residues" evidence="2">
    <location>
        <begin position="45"/>
        <end position="54"/>
    </location>
</feature>